<dbReference type="InterPro" id="IPR022346">
    <property type="entry name" value="T2SS_GspH"/>
</dbReference>
<dbReference type="InterPro" id="IPR045584">
    <property type="entry name" value="Pilin-like"/>
</dbReference>
<comment type="similarity">
    <text evidence="9">Belongs to the GSP H family.</text>
</comment>
<evidence type="ECO:0000256" key="9">
    <source>
        <dbReference type="ARBA" id="ARBA00025772"/>
    </source>
</evidence>
<proteinExistence type="inferred from homology"/>
<comment type="subcellular location">
    <subcellularLocation>
        <location evidence="1">Cell inner membrane</location>
        <topology evidence="1">Single-pass membrane protein</topology>
    </subcellularLocation>
</comment>
<evidence type="ECO:0000256" key="4">
    <source>
        <dbReference type="ARBA" id="ARBA00022481"/>
    </source>
</evidence>
<dbReference type="eggNOG" id="COG4970">
    <property type="taxonomic scope" value="Bacteria"/>
</dbReference>
<dbReference type="Proteomes" id="UP000001235">
    <property type="component" value="Chromosome"/>
</dbReference>
<dbReference type="STRING" id="395494.Galf_0170"/>
<sequence length="170" mass="17964">MNTYNKSRGFSLIELMVTIVVMAILASVAVPNFQSWLRNTQIRNAAESVTNGLQRARAEAVSRNTKITFVLGADTGWTVTVVSTATDIERRLAAEGSKNVTRTVLPATSSTVTFNSFGLIDAANADGSVPFNQVDLTATGSNQPLRVTIGTGGNAKMCDPALPSSNPRGC</sequence>
<dbReference type="PROSITE" id="PS00409">
    <property type="entry name" value="PROKAR_NTER_METHYL"/>
    <property type="match status" value="1"/>
</dbReference>
<evidence type="ECO:0000313" key="14">
    <source>
        <dbReference type="Proteomes" id="UP000001235"/>
    </source>
</evidence>
<keyword evidence="3" id="KW-1003">Cell membrane</keyword>
<evidence type="ECO:0000259" key="12">
    <source>
        <dbReference type="Pfam" id="PF12019"/>
    </source>
</evidence>
<dbReference type="SUPFAM" id="SSF54523">
    <property type="entry name" value="Pili subunits"/>
    <property type="match status" value="1"/>
</dbReference>
<keyword evidence="4" id="KW-0488">Methylation</keyword>
<evidence type="ECO:0000313" key="13">
    <source>
        <dbReference type="EMBL" id="ADL54215.1"/>
    </source>
</evidence>
<evidence type="ECO:0000256" key="11">
    <source>
        <dbReference type="SAM" id="Phobius"/>
    </source>
</evidence>
<dbReference type="NCBIfam" id="TIGR02532">
    <property type="entry name" value="IV_pilin_GFxxxE"/>
    <property type="match status" value="1"/>
</dbReference>
<evidence type="ECO:0000256" key="1">
    <source>
        <dbReference type="ARBA" id="ARBA00004377"/>
    </source>
</evidence>
<keyword evidence="7 11" id="KW-1133">Transmembrane helix</keyword>
<organism evidence="13 14">
    <name type="scientific">Gallionella capsiferriformans (strain ES-2)</name>
    <name type="common">Gallionella ferruginea capsiferriformans (strain ES-2)</name>
    <dbReference type="NCBI Taxonomy" id="395494"/>
    <lineage>
        <taxon>Bacteria</taxon>
        <taxon>Pseudomonadati</taxon>
        <taxon>Pseudomonadota</taxon>
        <taxon>Betaproteobacteria</taxon>
        <taxon>Nitrosomonadales</taxon>
        <taxon>Gallionellaceae</taxon>
        <taxon>Gallionella</taxon>
    </lineage>
</organism>
<accession>D9SIF8</accession>
<evidence type="ECO:0000256" key="3">
    <source>
        <dbReference type="ARBA" id="ARBA00022475"/>
    </source>
</evidence>
<dbReference type="KEGG" id="gca:Galf_0170"/>
<dbReference type="RefSeq" id="WP_013292158.1">
    <property type="nucleotide sequence ID" value="NC_014394.1"/>
</dbReference>
<evidence type="ECO:0000256" key="6">
    <source>
        <dbReference type="ARBA" id="ARBA00022692"/>
    </source>
</evidence>
<name>D9SIF8_GALCS</name>
<dbReference type="GO" id="GO:0005886">
    <property type="term" value="C:plasma membrane"/>
    <property type="evidence" value="ECO:0007669"/>
    <property type="project" value="UniProtKB-SubCell"/>
</dbReference>
<dbReference type="HOGENOM" id="CLU_084761_5_0_4"/>
<dbReference type="GO" id="GO:0015628">
    <property type="term" value="P:protein secretion by the type II secretion system"/>
    <property type="evidence" value="ECO:0007669"/>
    <property type="project" value="InterPro"/>
</dbReference>
<dbReference type="GO" id="GO:0015627">
    <property type="term" value="C:type II protein secretion system complex"/>
    <property type="evidence" value="ECO:0007669"/>
    <property type="project" value="InterPro"/>
</dbReference>
<evidence type="ECO:0000256" key="10">
    <source>
        <dbReference type="ARBA" id="ARBA00030775"/>
    </source>
</evidence>
<dbReference type="AlphaFoldDB" id="D9SIF8"/>
<evidence type="ECO:0000256" key="5">
    <source>
        <dbReference type="ARBA" id="ARBA00022519"/>
    </source>
</evidence>
<feature type="transmembrane region" description="Helical" evidence="11">
    <location>
        <begin position="12"/>
        <end position="33"/>
    </location>
</feature>
<keyword evidence="6 11" id="KW-0812">Transmembrane</keyword>
<keyword evidence="14" id="KW-1185">Reference proteome</keyword>
<dbReference type="Gene3D" id="3.30.700.10">
    <property type="entry name" value="Glycoprotein, Type 4 Pilin"/>
    <property type="match status" value="1"/>
</dbReference>
<protein>
    <recommendedName>
        <fullName evidence="2">Type II secretion system protein H</fullName>
    </recommendedName>
    <alternativeName>
        <fullName evidence="10">General secretion pathway protein H</fullName>
    </alternativeName>
</protein>
<dbReference type="Pfam" id="PF07963">
    <property type="entry name" value="N_methyl"/>
    <property type="match status" value="1"/>
</dbReference>
<dbReference type="OrthoDB" id="5956286at2"/>
<keyword evidence="8 11" id="KW-0472">Membrane</keyword>
<dbReference type="EMBL" id="CP002159">
    <property type="protein sequence ID" value="ADL54215.1"/>
    <property type="molecule type" value="Genomic_DNA"/>
</dbReference>
<keyword evidence="5" id="KW-0997">Cell inner membrane</keyword>
<feature type="domain" description="General secretion pathway GspH" evidence="12">
    <location>
        <begin position="45"/>
        <end position="153"/>
    </location>
</feature>
<evidence type="ECO:0000256" key="8">
    <source>
        <dbReference type="ARBA" id="ARBA00023136"/>
    </source>
</evidence>
<dbReference type="InterPro" id="IPR012902">
    <property type="entry name" value="N_methyl_site"/>
</dbReference>
<gene>
    <name evidence="13" type="ordered locus">Galf_0170</name>
</gene>
<dbReference type="Pfam" id="PF12019">
    <property type="entry name" value="GspH"/>
    <property type="match status" value="1"/>
</dbReference>
<evidence type="ECO:0000256" key="7">
    <source>
        <dbReference type="ARBA" id="ARBA00022989"/>
    </source>
</evidence>
<evidence type="ECO:0000256" key="2">
    <source>
        <dbReference type="ARBA" id="ARBA00021549"/>
    </source>
</evidence>
<reference evidence="13 14" key="1">
    <citation type="submission" date="2010-08" db="EMBL/GenBank/DDBJ databases">
        <title>Complete sequence of Gallionella capsiferriformans ES-2.</title>
        <authorList>
            <consortium name="US DOE Joint Genome Institute"/>
            <person name="Lucas S."/>
            <person name="Copeland A."/>
            <person name="Lapidus A."/>
            <person name="Cheng J.-F."/>
            <person name="Bruce D."/>
            <person name="Goodwin L."/>
            <person name="Pitluck S."/>
            <person name="Chertkov O."/>
            <person name="Davenport K.W."/>
            <person name="Detter J.C."/>
            <person name="Han C."/>
            <person name="Tapia R."/>
            <person name="Land M."/>
            <person name="Hauser L."/>
            <person name="Chang Y.-J."/>
            <person name="Jeffries C."/>
            <person name="Kyrpides N."/>
            <person name="Ivanova N."/>
            <person name="Mikhailova N."/>
            <person name="Shelobolina E.S."/>
            <person name="Picardal F."/>
            <person name="Roden E."/>
            <person name="Emerson D."/>
            <person name="Woyke T."/>
        </authorList>
    </citation>
    <scope>NUCLEOTIDE SEQUENCE [LARGE SCALE GENOMIC DNA]</scope>
    <source>
        <strain evidence="13 14">ES-2</strain>
    </source>
</reference>